<proteinExistence type="predicted"/>
<gene>
    <name evidence="1" type="ORF">ACFFRN_20815</name>
</gene>
<comment type="caution">
    <text evidence="1">The sequence shown here is derived from an EMBL/GenBank/DDBJ whole genome shotgun (WGS) entry which is preliminary data.</text>
</comment>
<dbReference type="EMBL" id="JBHMCE010000006">
    <property type="protein sequence ID" value="MFB9529060.1"/>
    <property type="molecule type" value="Genomic_DNA"/>
</dbReference>
<name>A0ABV5Q0S8_9ACTN</name>
<protein>
    <submittedName>
        <fullName evidence="1">Uncharacterized protein</fullName>
    </submittedName>
</protein>
<evidence type="ECO:0000313" key="2">
    <source>
        <dbReference type="Proteomes" id="UP001589646"/>
    </source>
</evidence>
<reference evidence="1 2" key="1">
    <citation type="submission" date="2024-09" db="EMBL/GenBank/DDBJ databases">
        <authorList>
            <person name="Sun Q."/>
            <person name="Mori K."/>
        </authorList>
    </citation>
    <scope>NUCLEOTIDE SEQUENCE [LARGE SCALE GENOMIC DNA]</scope>
    <source>
        <strain evidence="1 2">JCM 3323</strain>
    </source>
</reference>
<keyword evidence="2" id="KW-1185">Reference proteome</keyword>
<evidence type="ECO:0000313" key="1">
    <source>
        <dbReference type="EMBL" id="MFB9529060.1"/>
    </source>
</evidence>
<organism evidence="1 2">
    <name type="scientific">Nonomuraea roseola</name>
    <dbReference type="NCBI Taxonomy" id="46179"/>
    <lineage>
        <taxon>Bacteria</taxon>
        <taxon>Bacillati</taxon>
        <taxon>Actinomycetota</taxon>
        <taxon>Actinomycetes</taxon>
        <taxon>Streptosporangiales</taxon>
        <taxon>Streptosporangiaceae</taxon>
        <taxon>Nonomuraea</taxon>
    </lineage>
</organism>
<accession>A0ABV5Q0S8</accession>
<dbReference type="RefSeq" id="WP_346128920.1">
    <property type="nucleotide sequence ID" value="NZ_BAAAXC010000015.1"/>
</dbReference>
<sequence>MGEVEHLLGKEGKAHVMDHDLPDETFRVFPNAVNHRNVYDDVASVRRAVAYRRSNPWEVMRIKVYRARTVWEDVTHEYVKGTK</sequence>
<dbReference type="Proteomes" id="UP001589646">
    <property type="component" value="Unassembled WGS sequence"/>
</dbReference>